<name>A0A2B0LLL3_BACCE</name>
<reference evidence="1 2" key="1">
    <citation type="submission" date="2017-09" db="EMBL/GenBank/DDBJ databases">
        <title>Large-scale bioinformatics analysis of Bacillus genomes uncovers conserved roles of natural products in bacterial physiology.</title>
        <authorList>
            <consortium name="Agbiome Team Llc"/>
            <person name="Bleich R.M."/>
            <person name="Grubbs K.J."/>
            <person name="Santa Maria K.C."/>
            <person name="Allen S.E."/>
            <person name="Farag S."/>
            <person name="Shank E.A."/>
            <person name="Bowers A."/>
        </authorList>
    </citation>
    <scope>NUCLEOTIDE SEQUENCE [LARGE SCALE GENOMIC DNA]</scope>
    <source>
        <strain evidence="1 2">AFS083043</strain>
    </source>
</reference>
<dbReference type="Proteomes" id="UP000242656">
    <property type="component" value="Unassembled WGS sequence"/>
</dbReference>
<evidence type="ECO:0000313" key="1">
    <source>
        <dbReference type="EMBL" id="PFK33111.1"/>
    </source>
</evidence>
<dbReference type="AlphaFoldDB" id="A0A2B0LLL3"/>
<organism evidence="1 2">
    <name type="scientific">Bacillus cereus</name>
    <dbReference type="NCBI Taxonomy" id="1396"/>
    <lineage>
        <taxon>Bacteria</taxon>
        <taxon>Bacillati</taxon>
        <taxon>Bacillota</taxon>
        <taxon>Bacilli</taxon>
        <taxon>Bacillales</taxon>
        <taxon>Bacillaceae</taxon>
        <taxon>Bacillus</taxon>
        <taxon>Bacillus cereus group</taxon>
    </lineage>
</organism>
<dbReference type="Gene3D" id="3.40.50.300">
    <property type="entry name" value="P-loop containing nucleotide triphosphate hydrolases"/>
    <property type="match status" value="1"/>
</dbReference>
<gene>
    <name evidence="1" type="ORF">COI93_18795</name>
</gene>
<sequence>MFEKGVVMLQLSHINKVHIIGAVGSGKTTLARQICDMKHIPHIELDNVVWKRAETGDIRRLEDERDAYLQSLIMKEYWVTEGAHYQQWITPALEQADVIIFIDPPYSTRLYRVIKRWIFQCLKIEKANYIPSFSMLVKMMKWTNLHEAQGRKGIEEILTQYEKKVVIVKSAKQISLE</sequence>
<dbReference type="InterPro" id="IPR052922">
    <property type="entry name" value="Cytidylate_Kinase-2"/>
</dbReference>
<comment type="caution">
    <text evidence="1">The sequence shown here is derived from an EMBL/GenBank/DDBJ whole genome shotgun (WGS) entry which is preliminary data.</text>
</comment>
<dbReference type="EMBL" id="NUWN01000081">
    <property type="protein sequence ID" value="PFK33111.1"/>
    <property type="molecule type" value="Genomic_DNA"/>
</dbReference>
<protein>
    <submittedName>
        <fullName evidence="1">DNA topology modulation protein FlaR</fullName>
    </submittedName>
</protein>
<accession>A0A2B0LLL3</accession>
<dbReference type="SUPFAM" id="SSF52540">
    <property type="entry name" value="P-loop containing nucleoside triphosphate hydrolases"/>
    <property type="match status" value="1"/>
</dbReference>
<evidence type="ECO:0000313" key="2">
    <source>
        <dbReference type="Proteomes" id="UP000242656"/>
    </source>
</evidence>
<dbReference type="PANTHER" id="PTHR37816">
    <property type="entry name" value="YALI0E33011P"/>
    <property type="match status" value="1"/>
</dbReference>
<proteinExistence type="predicted"/>
<dbReference type="PANTHER" id="PTHR37816:SF2">
    <property type="entry name" value="DNA TOPOLOGY MODULATION PROTEIN FLAR-RELATED PROTEIN"/>
    <property type="match status" value="1"/>
</dbReference>
<dbReference type="InterPro" id="IPR027417">
    <property type="entry name" value="P-loop_NTPase"/>
</dbReference>